<dbReference type="Pfam" id="PF01326">
    <property type="entry name" value="PPDK_N"/>
    <property type="match status" value="2"/>
</dbReference>
<evidence type="ECO:0000313" key="4">
    <source>
        <dbReference type="Proteomes" id="UP000019486"/>
    </source>
</evidence>
<feature type="domain" description="PEP-utilising enzyme mobile" evidence="1">
    <location>
        <begin position="441"/>
        <end position="522"/>
    </location>
</feature>
<keyword evidence="4" id="KW-1185">Reference proteome</keyword>
<dbReference type="GO" id="GO:0005524">
    <property type="term" value="F:ATP binding"/>
    <property type="evidence" value="ECO:0007669"/>
    <property type="project" value="InterPro"/>
</dbReference>
<name>W9H5F1_9PROT</name>
<dbReference type="InterPro" id="IPR002192">
    <property type="entry name" value="PPDK_AMP/ATP-bd"/>
</dbReference>
<accession>W9H5F1</accession>
<dbReference type="InterPro" id="IPR036637">
    <property type="entry name" value="Phosphohistidine_dom_sf"/>
</dbReference>
<evidence type="ECO:0000313" key="3">
    <source>
        <dbReference type="EMBL" id="EWY38988.1"/>
    </source>
</evidence>
<dbReference type="PATRIC" id="fig|1385369.3.peg.3831"/>
<dbReference type="Proteomes" id="UP000019486">
    <property type="component" value="Unassembled WGS sequence"/>
</dbReference>
<evidence type="ECO:0008006" key="5">
    <source>
        <dbReference type="Google" id="ProtNLM"/>
    </source>
</evidence>
<reference evidence="3 4" key="1">
    <citation type="submission" date="2013-08" db="EMBL/GenBank/DDBJ databases">
        <title>The genome sequence of Skermanella stibiiresistens.</title>
        <authorList>
            <person name="Zhu W."/>
            <person name="Wang G."/>
        </authorList>
    </citation>
    <scope>NUCLEOTIDE SEQUENCE [LARGE SCALE GENOMIC DNA]</scope>
    <source>
        <strain evidence="3 4">SB22</strain>
    </source>
</reference>
<dbReference type="InterPro" id="IPR018274">
    <property type="entry name" value="PEP_util_AS"/>
</dbReference>
<proteinExistence type="predicted"/>
<evidence type="ECO:0000259" key="2">
    <source>
        <dbReference type="Pfam" id="PF01326"/>
    </source>
</evidence>
<feature type="domain" description="Pyruvate phosphate dikinase AMP/ATP-binding" evidence="2">
    <location>
        <begin position="325"/>
        <end position="369"/>
    </location>
</feature>
<dbReference type="InterPro" id="IPR008279">
    <property type="entry name" value="PEP-util_enz_mobile_dom"/>
</dbReference>
<protein>
    <recommendedName>
        <fullName evidence="5">Pyruvate, phosphate dikinase</fullName>
    </recommendedName>
</protein>
<dbReference type="PROSITE" id="PS00370">
    <property type="entry name" value="PEP_ENZYMES_PHOS_SITE"/>
    <property type="match status" value="1"/>
</dbReference>
<gene>
    <name evidence="3" type="ORF">N825_08280</name>
</gene>
<sequence length="560" mass="59262">MIMPEVLVPEVLMDSMAGQVFAFGDGGADDVVGGSPVDVLGSKGAGLAEMSRLGLPVPPGFTIATAVCGSLRDTGAYPEALRERVSENLRRLEALTGQRFGQAVDPLLVSVRSGAAVSMPGMMDTVLNLGLNDETVEGLAARTGDARFAFDTYRRFIQMYGAVVMGLDHGDFEDILETIRHKRRLDSELDADDCRALVQAYLAMIQRELKRPFPQDAHEQLWEAIGAVFRSWGTRRAVLFRRLNGIPDEGGTAVTVQAMVFGNRGGCGEAGSGTGVAFSRDPSTGDDALFGEFLPDAQGEDLVSGIRTPRPLAWLAETMPRVHDDLAAAARRLEAHCRDMQDIEFTVQQGRLYLLQTRSGKRTVDAAVRIAVHLAEAGIITPAEAVSRIDPSTLEQLLHPILDPAAPRRVLGRGLAAVPGAVSGRVAFDATEALDLVARGERVILCRSETDPEDIAGIHAATGVITARGGMTSHAAVVARGLGRTCVVAVSGLVVDPSGVSATLGGMTIRCGDVLTVDGSAGEVMLGAVPTILPVLSDETATLIGWAGEMRWLGGVPERL</sequence>
<organism evidence="3 4">
    <name type="scientific">Skermanella stibiiresistens SB22</name>
    <dbReference type="NCBI Taxonomy" id="1385369"/>
    <lineage>
        <taxon>Bacteria</taxon>
        <taxon>Pseudomonadati</taxon>
        <taxon>Pseudomonadota</taxon>
        <taxon>Alphaproteobacteria</taxon>
        <taxon>Rhodospirillales</taxon>
        <taxon>Azospirillaceae</taxon>
        <taxon>Skermanella</taxon>
    </lineage>
</organism>
<dbReference type="SUPFAM" id="SSF56059">
    <property type="entry name" value="Glutathione synthetase ATP-binding domain-like"/>
    <property type="match status" value="1"/>
</dbReference>
<dbReference type="STRING" id="1385369.N825_08280"/>
<dbReference type="GO" id="GO:0016301">
    <property type="term" value="F:kinase activity"/>
    <property type="evidence" value="ECO:0007669"/>
    <property type="project" value="InterPro"/>
</dbReference>
<dbReference type="PANTHER" id="PTHR22931">
    <property type="entry name" value="PHOSPHOENOLPYRUVATE DIKINASE-RELATED"/>
    <property type="match status" value="1"/>
</dbReference>
<dbReference type="AlphaFoldDB" id="W9H5F1"/>
<comment type="caution">
    <text evidence="3">The sequence shown here is derived from an EMBL/GenBank/DDBJ whole genome shotgun (WGS) entry which is preliminary data.</text>
</comment>
<dbReference type="Gene3D" id="3.30.470.20">
    <property type="entry name" value="ATP-grasp fold, B domain"/>
    <property type="match status" value="1"/>
</dbReference>
<evidence type="ECO:0000259" key="1">
    <source>
        <dbReference type="Pfam" id="PF00391"/>
    </source>
</evidence>
<dbReference type="Gene3D" id="3.30.1490.20">
    <property type="entry name" value="ATP-grasp fold, A domain"/>
    <property type="match status" value="1"/>
</dbReference>
<feature type="domain" description="Pyruvate phosphate dikinase AMP/ATP-binding" evidence="2">
    <location>
        <begin position="81"/>
        <end position="310"/>
    </location>
</feature>
<dbReference type="InterPro" id="IPR013815">
    <property type="entry name" value="ATP_grasp_subdomain_1"/>
</dbReference>
<dbReference type="Pfam" id="PF00391">
    <property type="entry name" value="PEP-utilizers"/>
    <property type="match status" value="1"/>
</dbReference>
<dbReference type="Gene3D" id="3.50.30.10">
    <property type="entry name" value="Phosphohistidine domain"/>
    <property type="match status" value="1"/>
</dbReference>
<dbReference type="SUPFAM" id="SSF52009">
    <property type="entry name" value="Phosphohistidine domain"/>
    <property type="match status" value="1"/>
</dbReference>
<dbReference type="Gene3D" id="1.10.189.10">
    <property type="entry name" value="Pyruvate Phosphate Dikinase, domain 2"/>
    <property type="match status" value="1"/>
</dbReference>
<dbReference type="EMBL" id="AVFL01000014">
    <property type="protein sequence ID" value="EWY38988.1"/>
    <property type="molecule type" value="Genomic_DNA"/>
</dbReference>
<dbReference type="NCBIfam" id="NF004531">
    <property type="entry name" value="PRK05878.1"/>
    <property type="match status" value="1"/>
</dbReference>
<dbReference type="InterPro" id="IPR010121">
    <property type="entry name" value="Pyruvate_phosphate_dikinase"/>
</dbReference>
<dbReference type="GO" id="GO:0050242">
    <property type="term" value="F:pyruvate, phosphate dikinase activity"/>
    <property type="evidence" value="ECO:0007669"/>
    <property type="project" value="InterPro"/>
</dbReference>
<dbReference type="Gene3D" id="1.20.80.30">
    <property type="match status" value="1"/>
</dbReference>
<dbReference type="PANTHER" id="PTHR22931:SF9">
    <property type="entry name" value="PYRUVATE, PHOSPHATE DIKINASE 1, CHLOROPLASTIC"/>
    <property type="match status" value="1"/>
</dbReference>